<organism evidence="5 6">
    <name type="scientific">Mycolicibacter terrae</name>
    <dbReference type="NCBI Taxonomy" id="1788"/>
    <lineage>
        <taxon>Bacteria</taxon>
        <taxon>Bacillati</taxon>
        <taxon>Actinomycetota</taxon>
        <taxon>Actinomycetes</taxon>
        <taxon>Mycobacteriales</taxon>
        <taxon>Mycobacteriaceae</taxon>
        <taxon>Mycolicibacter</taxon>
    </lineage>
</organism>
<reference evidence="5 6" key="1">
    <citation type="journal article" date="2019" name="Emerg. Microbes Infect.">
        <title>Comprehensive subspecies identification of 175 nontuberculous mycobacteria species based on 7547 genomic profiles.</title>
        <authorList>
            <person name="Matsumoto Y."/>
            <person name="Kinjo T."/>
            <person name="Motooka D."/>
            <person name="Nabeya D."/>
            <person name="Jung N."/>
            <person name="Uechi K."/>
            <person name="Horii T."/>
            <person name="Iida T."/>
            <person name="Fujita J."/>
            <person name="Nakamura S."/>
        </authorList>
    </citation>
    <scope>NUCLEOTIDE SEQUENCE [LARGE SCALE GENOMIC DNA]</scope>
    <source>
        <strain evidence="5 6">JCM 12143</strain>
    </source>
</reference>
<keyword evidence="2" id="KW-0378">Hydrolase</keyword>
<keyword evidence="6" id="KW-1185">Reference proteome</keyword>
<dbReference type="SUPFAM" id="SSF54637">
    <property type="entry name" value="Thioesterase/thiol ester dehydrase-isomerase"/>
    <property type="match status" value="2"/>
</dbReference>
<evidence type="ECO:0000256" key="1">
    <source>
        <dbReference type="ARBA" id="ARBA00006538"/>
    </source>
</evidence>
<comment type="similarity">
    <text evidence="1">Belongs to the C/M/P thioester hydrolase family.</text>
</comment>
<evidence type="ECO:0000259" key="4">
    <source>
        <dbReference type="Pfam" id="PF20789"/>
    </source>
</evidence>
<dbReference type="Pfam" id="PF13622">
    <property type="entry name" value="4HBT_3"/>
    <property type="match status" value="1"/>
</dbReference>
<accession>A0AAD1HW03</accession>
<name>A0AAD1HW03_9MYCO</name>
<dbReference type="InterPro" id="IPR049449">
    <property type="entry name" value="TesB_ACOT8-like_N"/>
</dbReference>
<dbReference type="Gene3D" id="2.40.160.210">
    <property type="entry name" value="Acyl-CoA thioesterase, double hotdog domain"/>
    <property type="match status" value="1"/>
</dbReference>
<dbReference type="PANTHER" id="PTHR11066:SF34">
    <property type="entry name" value="ACYL-COENZYME A THIOESTERASE 8"/>
    <property type="match status" value="1"/>
</dbReference>
<feature type="domain" description="Acyl-CoA thioesterase-like C-terminal" evidence="4">
    <location>
        <begin position="148"/>
        <end position="270"/>
    </location>
</feature>
<dbReference type="CDD" id="cd03445">
    <property type="entry name" value="Thioesterase_II_repeat2"/>
    <property type="match status" value="1"/>
</dbReference>
<dbReference type="Pfam" id="PF20789">
    <property type="entry name" value="4HBT_3C"/>
    <property type="match status" value="1"/>
</dbReference>
<dbReference type="InterPro" id="IPR049450">
    <property type="entry name" value="ACOT8-like_C"/>
</dbReference>
<dbReference type="InterPro" id="IPR042171">
    <property type="entry name" value="Acyl-CoA_hotdog"/>
</dbReference>
<sequence>MSLQSREVFDASQTMPTTVNEVLQLKPLPHDRFSAEPVSSTGRRTIYGGQVAAQALRAASLTVADGRVAHSMHAYFLRAGDASRPIELRVERDRDGGRYSGRRVSALQDDAVILSLACSFARPKQGAEFQAVQLPKVQPPGELTTYQLNASRTFDLEARVPQDPDPWYRWPARLWLRIRNTLPEDPNVRACGVVFLSDLCTGLSRAPQVEKAGLMPSLDHAVWLHRAGNPNDWLLVDLNPLGTSGGRGIYSGHIFDEGGALLASLTQESLFDVPHDASDQR</sequence>
<dbReference type="RefSeq" id="WP_234808462.1">
    <property type="nucleotide sequence ID" value="NZ_AP022564.1"/>
</dbReference>
<dbReference type="CDD" id="cd03444">
    <property type="entry name" value="Thioesterase_II_repeat1"/>
    <property type="match status" value="1"/>
</dbReference>
<dbReference type="GO" id="GO:0009062">
    <property type="term" value="P:fatty acid catabolic process"/>
    <property type="evidence" value="ECO:0007669"/>
    <property type="project" value="TreeGrafter"/>
</dbReference>
<gene>
    <name evidence="5" type="primary">tesB</name>
    <name evidence="5" type="ORF">MTER_11200</name>
</gene>
<dbReference type="AlphaFoldDB" id="A0AAD1HW03"/>
<evidence type="ECO:0000313" key="6">
    <source>
        <dbReference type="Proteomes" id="UP000467636"/>
    </source>
</evidence>
<proteinExistence type="inferred from homology"/>
<evidence type="ECO:0000313" key="5">
    <source>
        <dbReference type="EMBL" id="BBX21709.1"/>
    </source>
</evidence>
<protein>
    <submittedName>
        <fullName evidence="5">Acyl-CoA thioesterase II</fullName>
    </submittedName>
</protein>
<dbReference type="GO" id="GO:0006637">
    <property type="term" value="P:acyl-CoA metabolic process"/>
    <property type="evidence" value="ECO:0007669"/>
    <property type="project" value="InterPro"/>
</dbReference>
<dbReference type="PANTHER" id="PTHR11066">
    <property type="entry name" value="ACYL-COA THIOESTERASE"/>
    <property type="match status" value="1"/>
</dbReference>
<dbReference type="InterPro" id="IPR029069">
    <property type="entry name" value="HotDog_dom_sf"/>
</dbReference>
<dbReference type="EMBL" id="AP022564">
    <property type="protein sequence ID" value="BBX21709.1"/>
    <property type="molecule type" value="Genomic_DNA"/>
</dbReference>
<evidence type="ECO:0000259" key="3">
    <source>
        <dbReference type="Pfam" id="PF13622"/>
    </source>
</evidence>
<dbReference type="InterPro" id="IPR003703">
    <property type="entry name" value="Acyl_CoA_thio"/>
</dbReference>
<dbReference type="Proteomes" id="UP000467636">
    <property type="component" value="Chromosome"/>
</dbReference>
<evidence type="ECO:0000256" key="2">
    <source>
        <dbReference type="ARBA" id="ARBA00022801"/>
    </source>
</evidence>
<dbReference type="GO" id="GO:0047617">
    <property type="term" value="F:fatty acyl-CoA hydrolase activity"/>
    <property type="evidence" value="ECO:0007669"/>
    <property type="project" value="InterPro"/>
</dbReference>
<feature type="domain" description="Acyl-CoA thioesterase-like N-terminal HotDog" evidence="3">
    <location>
        <begin position="41"/>
        <end position="120"/>
    </location>
</feature>